<evidence type="ECO:0000256" key="2">
    <source>
        <dbReference type="ARBA" id="ARBA00006810"/>
    </source>
</evidence>
<organism evidence="12 13">
    <name type="scientific">Alteracholeplasma palmae (strain ATCC 49389 / J233)</name>
    <name type="common">Acholeplasma palmae</name>
    <dbReference type="NCBI Taxonomy" id="1318466"/>
    <lineage>
        <taxon>Bacteria</taxon>
        <taxon>Bacillati</taxon>
        <taxon>Mycoplasmatota</taxon>
        <taxon>Mollicutes</taxon>
        <taxon>Acholeplasmatales</taxon>
        <taxon>Acholeplasmataceae</taxon>
        <taxon>Acholeplasma</taxon>
    </lineage>
</organism>
<name>U4KS86_ALTPJ</name>
<keyword evidence="3" id="KW-0813">Transport</keyword>
<dbReference type="InterPro" id="IPR000568">
    <property type="entry name" value="ATP_synth_F0_asu"/>
</dbReference>
<protein>
    <submittedName>
        <fullName evidence="12">ATP synthase F0 sector subunit a</fullName>
    </submittedName>
</protein>
<dbReference type="PANTHER" id="PTHR42823:SF3">
    <property type="entry name" value="ATP SYNTHASE SUBUNIT A, CHLOROPLASTIC"/>
    <property type="match status" value="1"/>
</dbReference>
<evidence type="ECO:0000256" key="11">
    <source>
        <dbReference type="SAM" id="Phobius"/>
    </source>
</evidence>
<dbReference type="InterPro" id="IPR023011">
    <property type="entry name" value="ATP_synth_F0_asu_AS"/>
</dbReference>
<dbReference type="InterPro" id="IPR035908">
    <property type="entry name" value="F0_ATP_A_sf"/>
</dbReference>
<dbReference type="Proteomes" id="UP000032740">
    <property type="component" value="Chromosome"/>
</dbReference>
<keyword evidence="4" id="KW-0138">CF(0)</keyword>
<keyword evidence="7 11" id="KW-1133">Transmembrane helix</keyword>
<dbReference type="SUPFAM" id="SSF81336">
    <property type="entry name" value="F1F0 ATP synthase subunit A"/>
    <property type="match status" value="1"/>
</dbReference>
<feature type="transmembrane region" description="Helical" evidence="11">
    <location>
        <begin position="160"/>
        <end position="180"/>
    </location>
</feature>
<feature type="transmembrane region" description="Helical" evidence="11">
    <location>
        <begin position="12"/>
        <end position="31"/>
    </location>
</feature>
<dbReference type="OrthoDB" id="9789241at2"/>
<dbReference type="HOGENOM" id="CLU_041018_2_0_14"/>
<dbReference type="RefSeq" id="WP_030003699.1">
    <property type="nucleotide sequence ID" value="NC_022538.1"/>
</dbReference>
<dbReference type="CDD" id="cd00310">
    <property type="entry name" value="ATP-synt_Fo_a_6"/>
    <property type="match status" value="1"/>
</dbReference>
<evidence type="ECO:0000256" key="1">
    <source>
        <dbReference type="ARBA" id="ARBA00004141"/>
    </source>
</evidence>
<proteinExistence type="inferred from homology"/>
<comment type="subcellular location">
    <subcellularLocation>
        <location evidence="1">Membrane</location>
        <topology evidence="1">Multi-pass membrane protein</topology>
    </subcellularLocation>
</comment>
<feature type="transmembrane region" description="Helical" evidence="11">
    <location>
        <begin position="99"/>
        <end position="121"/>
    </location>
</feature>
<dbReference type="PRINTS" id="PR00123">
    <property type="entry name" value="ATPASEA"/>
</dbReference>
<comment type="similarity">
    <text evidence="2">Belongs to the ATPase A chain family.</text>
</comment>
<evidence type="ECO:0000256" key="4">
    <source>
        <dbReference type="ARBA" id="ARBA00022547"/>
    </source>
</evidence>
<dbReference type="PROSITE" id="PS00449">
    <property type="entry name" value="ATPASE_A"/>
    <property type="match status" value="1"/>
</dbReference>
<keyword evidence="6" id="KW-0375">Hydrogen ion transport</keyword>
<dbReference type="KEGG" id="apal:BN85412390"/>
<keyword evidence="8" id="KW-0406">Ion transport</keyword>
<keyword evidence="9 11" id="KW-0472">Membrane</keyword>
<evidence type="ECO:0000256" key="7">
    <source>
        <dbReference type="ARBA" id="ARBA00022989"/>
    </source>
</evidence>
<keyword evidence="13" id="KW-1185">Reference proteome</keyword>
<evidence type="ECO:0000313" key="13">
    <source>
        <dbReference type="Proteomes" id="UP000032740"/>
    </source>
</evidence>
<sequence>MRGTLFGIPMYMWTTIIIVIFVTIISLIVNIKIRKLKVGDKPSKFLTAFIVGIDAFNKFIKGNIGKHWKYVSPLVLTLAVTVFLSNISGLFALDTPTKYTTITAALALFSFFIVQSTGIVSRKWRHIKTLGEPIVFIFPLNLLSDFMPLLSMTLRLFGNIASGAVLVGLVYQLTGWFSIIVAPPVQLIFDIGFGTIQTLVFVMLTVVFSAGKLETSDLELEIN</sequence>
<reference evidence="12 13" key="1">
    <citation type="journal article" date="2013" name="J. Mol. Microbiol. Biotechnol.">
        <title>Analysis of the Complete Genomes of Acholeplasma brassicae , A. palmae and A. laidlawii and Their Comparison to the Obligate Parasites from ' Candidatus Phytoplasma'.</title>
        <authorList>
            <person name="Kube M."/>
            <person name="Siewert C."/>
            <person name="Migdoll A.M."/>
            <person name="Duduk B."/>
            <person name="Holz S."/>
            <person name="Rabus R."/>
            <person name="Seemuller E."/>
            <person name="Mitrovic J."/>
            <person name="Muller I."/>
            <person name="Buttner C."/>
            <person name="Reinhardt R."/>
        </authorList>
    </citation>
    <scope>NUCLEOTIDE SEQUENCE [LARGE SCALE GENOMIC DNA]</scope>
    <source>
        <strain evidence="12 13">J233</strain>
    </source>
</reference>
<feature type="transmembrane region" description="Helical" evidence="11">
    <location>
        <begin position="187"/>
        <end position="210"/>
    </location>
</feature>
<gene>
    <name evidence="12" type="primary">atpB</name>
    <name evidence="12" type="ORF">BN85412390</name>
</gene>
<dbReference type="GO" id="GO:0005886">
    <property type="term" value="C:plasma membrane"/>
    <property type="evidence" value="ECO:0007669"/>
    <property type="project" value="TreeGrafter"/>
</dbReference>
<dbReference type="InterPro" id="IPR045082">
    <property type="entry name" value="ATP_syn_F0_a_bact/chloroplast"/>
</dbReference>
<dbReference type="GO" id="GO:0045259">
    <property type="term" value="C:proton-transporting ATP synthase complex"/>
    <property type="evidence" value="ECO:0007669"/>
    <property type="project" value="UniProtKB-KW"/>
</dbReference>
<keyword evidence="5 11" id="KW-0812">Transmembrane</keyword>
<dbReference type="Gene3D" id="1.20.120.220">
    <property type="entry name" value="ATP synthase, F0 complex, subunit A"/>
    <property type="match status" value="1"/>
</dbReference>
<dbReference type="AlphaFoldDB" id="U4KS86"/>
<evidence type="ECO:0000256" key="5">
    <source>
        <dbReference type="ARBA" id="ARBA00022692"/>
    </source>
</evidence>
<evidence type="ECO:0000256" key="8">
    <source>
        <dbReference type="ARBA" id="ARBA00023065"/>
    </source>
</evidence>
<evidence type="ECO:0000313" key="12">
    <source>
        <dbReference type="EMBL" id="CCV64816.1"/>
    </source>
</evidence>
<evidence type="ECO:0000256" key="6">
    <source>
        <dbReference type="ARBA" id="ARBA00022781"/>
    </source>
</evidence>
<evidence type="ECO:0000256" key="3">
    <source>
        <dbReference type="ARBA" id="ARBA00022448"/>
    </source>
</evidence>
<evidence type="ECO:0000256" key="10">
    <source>
        <dbReference type="ARBA" id="ARBA00023310"/>
    </source>
</evidence>
<evidence type="ECO:0000256" key="9">
    <source>
        <dbReference type="ARBA" id="ARBA00023136"/>
    </source>
</evidence>
<dbReference type="EMBL" id="FO681347">
    <property type="protein sequence ID" value="CCV64816.1"/>
    <property type="molecule type" value="Genomic_DNA"/>
</dbReference>
<dbReference type="GO" id="GO:0042777">
    <property type="term" value="P:proton motive force-driven plasma membrane ATP synthesis"/>
    <property type="evidence" value="ECO:0007669"/>
    <property type="project" value="TreeGrafter"/>
</dbReference>
<feature type="transmembrane region" description="Helical" evidence="11">
    <location>
        <begin position="70"/>
        <end position="93"/>
    </location>
</feature>
<accession>U4KS86</accession>
<keyword evidence="10" id="KW-0066">ATP synthesis</keyword>
<feature type="transmembrane region" description="Helical" evidence="11">
    <location>
        <begin position="133"/>
        <end position="154"/>
    </location>
</feature>
<dbReference type="PANTHER" id="PTHR42823">
    <property type="entry name" value="ATP SYNTHASE SUBUNIT A, CHLOROPLASTIC"/>
    <property type="match status" value="1"/>
</dbReference>
<dbReference type="STRING" id="1318466.BN85412390"/>
<dbReference type="GO" id="GO:0046933">
    <property type="term" value="F:proton-transporting ATP synthase activity, rotational mechanism"/>
    <property type="evidence" value="ECO:0007669"/>
    <property type="project" value="TreeGrafter"/>
</dbReference>
<dbReference type="Pfam" id="PF00119">
    <property type="entry name" value="ATP-synt_A"/>
    <property type="match status" value="1"/>
</dbReference>